<dbReference type="PRINTS" id="PR00081">
    <property type="entry name" value="GDHRDH"/>
</dbReference>
<dbReference type="PANTHER" id="PTHR43477:SF1">
    <property type="entry name" value="DIHYDROANTICAPSIN 7-DEHYDROGENASE"/>
    <property type="match status" value="1"/>
</dbReference>
<dbReference type="EMBL" id="BAABDQ010000044">
    <property type="protein sequence ID" value="GAA3608967.1"/>
    <property type="molecule type" value="Genomic_DNA"/>
</dbReference>
<keyword evidence="4" id="KW-1185">Reference proteome</keyword>
<organism evidence="3 4">
    <name type="scientific">Nonomuraea rosea</name>
    <dbReference type="NCBI Taxonomy" id="638574"/>
    <lineage>
        <taxon>Bacteria</taxon>
        <taxon>Bacillati</taxon>
        <taxon>Actinomycetota</taxon>
        <taxon>Actinomycetes</taxon>
        <taxon>Streptosporangiales</taxon>
        <taxon>Streptosporangiaceae</taxon>
        <taxon>Nonomuraea</taxon>
    </lineage>
</organism>
<evidence type="ECO:0000256" key="2">
    <source>
        <dbReference type="ARBA" id="ARBA00023002"/>
    </source>
</evidence>
<dbReference type="SUPFAM" id="SSF51735">
    <property type="entry name" value="NAD(P)-binding Rossmann-fold domains"/>
    <property type="match status" value="1"/>
</dbReference>
<dbReference type="Pfam" id="PF13561">
    <property type="entry name" value="adh_short_C2"/>
    <property type="match status" value="1"/>
</dbReference>
<comment type="caution">
    <text evidence="3">The sequence shown here is derived from an EMBL/GenBank/DDBJ whole genome shotgun (WGS) entry which is preliminary data.</text>
</comment>
<gene>
    <name evidence="3" type="ORF">GCM10022419_112430</name>
</gene>
<dbReference type="CDD" id="cd05233">
    <property type="entry name" value="SDR_c"/>
    <property type="match status" value="1"/>
</dbReference>
<comment type="similarity">
    <text evidence="1">Belongs to the short-chain dehydrogenases/reductases (SDR) family.</text>
</comment>
<accession>A0ABP6ZGE6</accession>
<dbReference type="Gene3D" id="3.40.50.720">
    <property type="entry name" value="NAD(P)-binding Rossmann-like Domain"/>
    <property type="match status" value="1"/>
</dbReference>
<dbReference type="PANTHER" id="PTHR43477">
    <property type="entry name" value="DIHYDROANTICAPSIN 7-DEHYDROGENASE"/>
    <property type="match status" value="1"/>
</dbReference>
<dbReference type="RefSeq" id="WP_345575319.1">
    <property type="nucleotide sequence ID" value="NZ_BAABDQ010000044.1"/>
</dbReference>
<name>A0ABP6ZGE6_9ACTN</name>
<reference evidence="4" key="1">
    <citation type="journal article" date="2019" name="Int. J. Syst. Evol. Microbiol.">
        <title>The Global Catalogue of Microorganisms (GCM) 10K type strain sequencing project: providing services to taxonomists for standard genome sequencing and annotation.</title>
        <authorList>
            <consortium name="The Broad Institute Genomics Platform"/>
            <consortium name="The Broad Institute Genome Sequencing Center for Infectious Disease"/>
            <person name="Wu L."/>
            <person name="Ma J."/>
        </authorList>
    </citation>
    <scope>NUCLEOTIDE SEQUENCE [LARGE SCALE GENOMIC DNA]</scope>
    <source>
        <strain evidence="4">JCM 17326</strain>
    </source>
</reference>
<evidence type="ECO:0000313" key="4">
    <source>
        <dbReference type="Proteomes" id="UP001500630"/>
    </source>
</evidence>
<dbReference type="Proteomes" id="UP001500630">
    <property type="component" value="Unassembled WGS sequence"/>
</dbReference>
<dbReference type="InterPro" id="IPR051122">
    <property type="entry name" value="SDR_DHRS6-like"/>
</dbReference>
<dbReference type="InterPro" id="IPR002347">
    <property type="entry name" value="SDR_fam"/>
</dbReference>
<proteinExistence type="inferred from homology"/>
<evidence type="ECO:0000313" key="3">
    <source>
        <dbReference type="EMBL" id="GAA3608967.1"/>
    </source>
</evidence>
<dbReference type="InterPro" id="IPR036291">
    <property type="entry name" value="NAD(P)-bd_dom_sf"/>
</dbReference>
<keyword evidence="2" id="KW-0560">Oxidoreductase</keyword>
<protein>
    <submittedName>
        <fullName evidence="3">SDR family oxidoreductase</fullName>
    </submittedName>
</protein>
<sequence length="233" mass="25165">MSDRIHVVIIGGTSGIGRHVAESFAARGCDVVITGRTERRAKGVADEIGGHTRGLGLDLTVQEQIPAALSDVHKVDRLVLTALERDHNTVREYRPADAMRMLTMKLIGYTTVIHALAPRMSDGSSAVLLGGLAMHRPYPGSTTVTTANGGISALVRTLVTELAPIRFNALHPSMVADTPYWRDKPHGWEAVKARTPTKRLVTMQDCTEAIAFLLENRSINGVNLSIDGGELLI</sequence>
<evidence type="ECO:0000256" key="1">
    <source>
        <dbReference type="ARBA" id="ARBA00006484"/>
    </source>
</evidence>